<dbReference type="Gene3D" id="3.30.70.330">
    <property type="match status" value="1"/>
</dbReference>
<protein>
    <submittedName>
        <fullName evidence="5">RNA-binding protein 38-like protein</fullName>
    </submittedName>
</protein>
<dbReference type="PANTHER" id="PTHR11176">
    <property type="entry name" value="BOULE-RELATED"/>
    <property type="match status" value="1"/>
</dbReference>
<comment type="caution">
    <text evidence="5">The sequence shown here is derived from an EMBL/GenBank/DDBJ whole genome shotgun (WGS) entry which is preliminary data.</text>
</comment>
<feature type="region of interest" description="Disordered" evidence="3">
    <location>
        <begin position="217"/>
        <end position="275"/>
    </location>
</feature>
<keyword evidence="1 2" id="KW-0694">RNA-binding</keyword>
<dbReference type="AlphaFoldDB" id="A0A3S3N270"/>
<dbReference type="OrthoDB" id="439808at2759"/>
<feature type="compositionally biased region" description="Polar residues" evidence="3">
    <location>
        <begin position="231"/>
        <end position="243"/>
    </location>
</feature>
<name>A0A3S3N270_9MAGN</name>
<gene>
    <name evidence="5" type="ORF">CKAN_01286600</name>
</gene>
<dbReference type="PANTHER" id="PTHR11176:SF23">
    <property type="entry name" value="RNA-BINDING (RRM_RBD_RNP MOTIFS) FAMILY PROTEIN"/>
    <property type="match status" value="1"/>
</dbReference>
<feature type="region of interest" description="Disordered" evidence="3">
    <location>
        <begin position="87"/>
        <end position="125"/>
    </location>
</feature>
<proteinExistence type="predicted"/>
<evidence type="ECO:0000313" key="5">
    <source>
        <dbReference type="EMBL" id="RWR84080.1"/>
    </source>
</evidence>
<evidence type="ECO:0000256" key="3">
    <source>
        <dbReference type="SAM" id="MobiDB-lite"/>
    </source>
</evidence>
<dbReference type="PROSITE" id="PS50102">
    <property type="entry name" value="RRM"/>
    <property type="match status" value="1"/>
</dbReference>
<dbReference type="FunFam" id="3.30.70.330:FF:000388">
    <property type="entry name" value="RNA-binding protein 24-B isoform X1"/>
    <property type="match status" value="1"/>
</dbReference>
<evidence type="ECO:0000256" key="1">
    <source>
        <dbReference type="ARBA" id="ARBA00022884"/>
    </source>
</evidence>
<dbReference type="CDD" id="cd12384">
    <property type="entry name" value="RRM_RBM24_RBM38_like"/>
    <property type="match status" value="1"/>
</dbReference>
<dbReference type="Pfam" id="PF00076">
    <property type="entry name" value="RRM_1"/>
    <property type="match status" value="1"/>
</dbReference>
<evidence type="ECO:0000256" key="2">
    <source>
        <dbReference type="PROSITE-ProRule" id="PRU00176"/>
    </source>
</evidence>
<evidence type="ECO:0000313" key="6">
    <source>
        <dbReference type="Proteomes" id="UP000283530"/>
    </source>
</evidence>
<accession>A0A3S3N270</accession>
<dbReference type="SMART" id="SM00360">
    <property type="entry name" value="RRM"/>
    <property type="match status" value="1"/>
</dbReference>
<dbReference type="InterPro" id="IPR035979">
    <property type="entry name" value="RBD_domain_sf"/>
</dbReference>
<dbReference type="STRING" id="337451.A0A3S3N270"/>
<organism evidence="5 6">
    <name type="scientific">Cinnamomum micranthum f. kanehirae</name>
    <dbReference type="NCBI Taxonomy" id="337451"/>
    <lineage>
        <taxon>Eukaryota</taxon>
        <taxon>Viridiplantae</taxon>
        <taxon>Streptophyta</taxon>
        <taxon>Embryophyta</taxon>
        <taxon>Tracheophyta</taxon>
        <taxon>Spermatophyta</taxon>
        <taxon>Magnoliopsida</taxon>
        <taxon>Magnoliidae</taxon>
        <taxon>Laurales</taxon>
        <taxon>Lauraceae</taxon>
        <taxon>Cinnamomum</taxon>
    </lineage>
</organism>
<dbReference type="EMBL" id="QPKB01000005">
    <property type="protein sequence ID" value="RWR84080.1"/>
    <property type="molecule type" value="Genomic_DNA"/>
</dbReference>
<dbReference type="SUPFAM" id="SSF54928">
    <property type="entry name" value="RNA-binding domain, RBD"/>
    <property type="match status" value="1"/>
</dbReference>
<keyword evidence="6" id="KW-1185">Reference proteome</keyword>
<feature type="domain" description="RRM" evidence="4">
    <location>
        <begin position="16"/>
        <end position="93"/>
    </location>
</feature>
<evidence type="ECO:0000259" key="4">
    <source>
        <dbReference type="PROSITE" id="PS50102"/>
    </source>
</evidence>
<dbReference type="GO" id="GO:0003723">
    <property type="term" value="F:RNA binding"/>
    <property type="evidence" value="ECO:0007669"/>
    <property type="project" value="UniProtKB-UniRule"/>
</dbReference>
<feature type="compositionally biased region" description="Low complexity" evidence="3">
    <location>
        <begin position="92"/>
        <end position="109"/>
    </location>
</feature>
<dbReference type="Proteomes" id="UP000283530">
    <property type="component" value="Unassembled WGS sequence"/>
</dbReference>
<dbReference type="InterPro" id="IPR000504">
    <property type="entry name" value="RRM_dom"/>
</dbReference>
<sequence length="275" mass="30348">MASQHYRSQFGDTTLTKVFVGGLAWETPTEEMRRYFEQFGEILEAVIITDKASGKSKGYGFVTFRDPESARRACLDPNPVIDGRRANCNIASYGRPRPSPPRGRNQGGNPYQGGGSQQPATSYNRVLAAPPPPPPPFIYPPYGYMAYTSEYGYPQPQAQALYNPQYQMQYYHQMYGSPSSSTVGPYPYGGHVGYPYQSSGASFSAPQAHQRIPAPPYYLHYPAQGEGPVHTPSQPYSWQSSPLIRQPASLPAPDSRPSTTSEAVESPENMRRSSS</sequence>
<reference evidence="5 6" key="1">
    <citation type="journal article" date="2019" name="Nat. Plants">
        <title>Stout camphor tree genome fills gaps in understanding of flowering plant genome evolution.</title>
        <authorList>
            <person name="Chaw S.M."/>
            <person name="Liu Y.C."/>
            <person name="Wu Y.W."/>
            <person name="Wang H.Y."/>
            <person name="Lin C.I."/>
            <person name="Wu C.S."/>
            <person name="Ke H.M."/>
            <person name="Chang L.Y."/>
            <person name="Hsu C.Y."/>
            <person name="Yang H.T."/>
            <person name="Sudianto E."/>
            <person name="Hsu M.H."/>
            <person name="Wu K.P."/>
            <person name="Wang L.N."/>
            <person name="Leebens-Mack J.H."/>
            <person name="Tsai I.J."/>
        </authorList>
    </citation>
    <scope>NUCLEOTIDE SEQUENCE [LARGE SCALE GENOMIC DNA]</scope>
    <source>
        <strain evidence="6">cv. Chaw 1501</strain>
        <tissue evidence="5">Young leaves</tissue>
    </source>
</reference>
<dbReference type="InterPro" id="IPR012677">
    <property type="entry name" value="Nucleotide-bd_a/b_plait_sf"/>
</dbReference>